<evidence type="ECO:0000259" key="3">
    <source>
        <dbReference type="PROSITE" id="PS51186"/>
    </source>
</evidence>
<dbReference type="PANTHER" id="PTHR43877:SF2">
    <property type="entry name" value="AMINOALKYLPHOSPHONATE N-ACETYLTRANSFERASE-RELATED"/>
    <property type="match status" value="1"/>
</dbReference>
<dbReference type="SUPFAM" id="SSF55729">
    <property type="entry name" value="Acyl-CoA N-acyltransferases (Nat)"/>
    <property type="match status" value="1"/>
</dbReference>
<gene>
    <name evidence="4" type="ORF">H0E84_14025</name>
</gene>
<organism evidence="4 5">
    <name type="scientific">Luteimonas salinisoli</name>
    <dbReference type="NCBI Taxonomy" id="2752307"/>
    <lineage>
        <taxon>Bacteria</taxon>
        <taxon>Pseudomonadati</taxon>
        <taxon>Pseudomonadota</taxon>
        <taxon>Gammaproteobacteria</taxon>
        <taxon>Lysobacterales</taxon>
        <taxon>Lysobacteraceae</taxon>
        <taxon>Luteimonas</taxon>
    </lineage>
</organism>
<name>A0A853JFG5_9GAMM</name>
<evidence type="ECO:0000313" key="4">
    <source>
        <dbReference type="EMBL" id="NZA27504.1"/>
    </source>
</evidence>
<sequence>MSDAIFRHALLEDVDAIVDLVTSAYRGESSRVGWTTEADLLDGDRIDPDLLRADIRRPRSLVLLAGEAGVAGPIACAHIAEEAGAGYFGMFAVRPERQGAGLGHALLGEAERVVREDWRLQAMRMTVLDVRDELIAWYERRGYRRTGRFRPFPYGDARFGLPRRDDLRFEVLEKAL</sequence>
<dbReference type="InterPro" id="IPR050832">
    <property type="entry name" value="Bact_Acetyltransf"/>
</dbReference>
<dbReference type="RefSeq" id="WP_180679275.1">
    <property type="nucleotide sequence ID" value="NZ_JACCKA010000078.1"/>
</dbReference>
<keyword evidence="2" id="KW-0012">Acyltransferase</keyword>
<dbReference type="Pfam" id="PF00583">
    <property type="entry name" value="Acetyltransf_1"/>
    <property type="match status" value="1"/>
</dbReference>
<evidence type="ECO:0000256" key="1">
    <source>
        <dbReference type="ARBA" id="ARBA00022679"/>
    </source>
</evidence>
<feature type="domain" description="N-acetyltransferase" evidence="3">
    <location>
        <begin position="4"/>
        <end position="168"/>
    </location>
</feature>
<keyword evidence="1 4" id="KW-0808">Transferase</keyword>
<dbReference type="AlphaFoldDB" id="A0A853JFG5"/>
<reference evidence="4 5" key="1">
    <citation type="submission" date="2020-07" db="EMBL/GenBank/DDBJ databases">
        <title>Luteimonas sp. SJ-92.</title>
        <authorList>
            <person name="Huang X.-X."/>
            <person name="Xu L."/>
            <person name="Sun J.-Q."/>
        </authorList>
    </citation>
    <scope>NUCLEOTIDE SEQUENCE [LARGE SCALE GENOMIC DNA]</scope>
    <source>
        <strain evidence="4 5">SJ-92</strain>
    </source>
</reference>
<keyword evidence="5" id="KW-1185">Reference proteome</keyword>
<dbReference type="InterPro" id="IPR000182">
    <property type="entry name" value="GNAT_dom"/>
</dbReference>
<dbReference type="EMBL" id="JACCKA010000078">
    <property type="protein sequence ID" value="NZA27504.1"/>
    <property type="molecule type" value="Genomic_DNA"/>
</dbReference>
<dbReference type="PROSITE" id="PS51186">
    <property type="entry name" value="GNAT"/>
    <property type="match status" value="1"/>
</dbReference>
<evidence type="ECO:0000256" key="2">
    <source>
        <dbReference type="ARBA" id="ARBA00023315"/>
    </source>
</evidence>
<proteinExistence type="predicted"/>
<dbReference type="Proteomes" id="UP000578091">
    <property type="component" value="Unassembled WGS sequence"/>
</dbReference>
<accession>A0A853JFG5</accession>
<protein>
    <submittedName>
        <fullName evidence="4">GNAT family N-acetyltransferase</fullName>
    </submittedName>
</protein>
<dbReference type="CDD" id="cd04301">
    <property type="entry name" value="NAT_SF"/>
    <property type="match status" value="1"/>
</dbReference>
<comment type="caution">
    <text evidence="4">The sequence shown here is derived from an EMBL/GenBank/DDBJ whole genome shotgun (WGS) entry which is preliminary data.</text>
</comment>
<dbReference type="InterPro" id="IPR016181">
    <property type="entry name" value="Acyl_CoA_acyltransferase"/>
</dbReference>
<dbReference type="PANTHER" id="PTHR43877">
    <property type="entry name" value="AMINOALKYLPHOSPHONATE N-ACETYLTRANSFERASE-RELATED-RELATED"/>
    <property type="match status" value="1"/>
</dbReference>
<dbReference type="Gene3D" id="3.40.630.30">
    <property type="match status" value="1"/>
</dbReference>
<dbReference type="GO" id="GO:0016747">
    <property type="term" value="F:acyltransferase activity, transferring groups other than amino-acyl groups"/>
    <property type="evidence" value="ECO:0007669"/>
    <property type="project" value="InterPro"/>
</dbReference>
<evidence type="ECO:0000313" key="5">
    <source>
        <dbReference type="Proteomes" id="UP000578091"/>
    </source>
</evidence>